<sequence>MHLCPCLSILDVAGQSECLFTYIIIYLTIIASMNLEWIGMKNNNWAMKFVIEAKRNELTVNMFNVVTVKR</sequence>
<evidence type="ECO:0000313" key="3">
    <source>
        <dbReference type="Proteomes" id="UP000183832"/>
    </source>
</evidence>
<protein>
    <submittedName>
        <fullName evidence="2">CLUMA_CG010639, isoform A</fullName>
    </submittedName>
</protein>
<accession>A0A1J1IAK2</accession>
<dbReference type="Proteomes" id="UP000183832">
    <property type="component" value="Unassembled WGS sequence"/>
</dbReference>
<organism evidence="2 3">
    <name type="scientific">Clunio marinus</name>
    <dbReference type="NCBI Taxonomy" id="568069"/>
    <lineage>
        <taxon>Eukaryota</taxon>
        <taxon>Metazoa</taxon>
        <taxon>Ecdysozoa</taxon>
        <taxon>Arthropoda</taxon>
        <taxon>Hexapoda</taxon>
        <taxon>Insecta</taxon>
        <taxon>Pterygota</taxon>
        <taxon>Neoptera</taxon>
        <taxon>Endopterygota</taxon>
        <taxon>Diptera</taxon>
        <taxon>Nematocera</taxon>
        <taxon>Chironomoidea</taxon>
        <taxon>Chironomidae</taxon>
        <taxon>Clunio</taxon>
    </lineage>
</organism>
<dbReference type="AlphaFoldDB" id="A0A1J1IAK2"/>
<keyword evidence="1" id="KW-0812">Transmembrane</keyword>
<evidence type="ECO:0000313" key="2">
    <source>
        <dbReference type="EMBL" id="CRK97243.1"/>
    </source>
</evidence>
<keyword evidence="3" id="KW-1185">Reference proteome</keyword>
<gene>
    <name evidence="2" type="ORF">CLUMA_CG010639</name>
</gene>
<proteinExistence type="predicted"/>
<feature type="transmembrane region" description="Helical" evidence="1">
    <location>
        <begin position="19"/>
        <end position="38"/>
    </location>
</feature>
<name>A0A1J1IAK2_9DIPT</name>
<reference evidence="2 3" key="1">
    <citation type="submission" date="2015-04" db="EMBL/GenBank/DDBJ databases">
        <authorList>
            <person name="Syromyatnikov M.Y."/>
            <person name="Popov V.N."/>
        </authorList>
    </citation>
    <scope>NUCLEOTIDE SEQUENCE [LARGE SCALE GENOMIC DNA]</scope>
</reference>
<keyword evidence="1" id="KW-1133">Transmembrane helix</keyword>
<keyword evidence="1" id="KW-0472">Membrane</keyword>
<evidence type="ECO:0000256" key="1">
    <source>
        <dbReference type="SAM" id="Phobius"/>
    </source>
</evidence>
<dbReference type="EMBL" id="CVRI01000047">
    <property type="protein sequence ID" value="CRK97243.1"/>
    <property type="molecule type" value="Genomic_DNA"/>
</dbReference>